<dbReference type="Gene3D" id="3.30.450.40">
    <property type="match status" value="1"/>
</dbReference>
<dbReference type="SUPFAM" id="SSF55781">
    <property type="entry name" value="GAF domain-like"/>
    <property type="match status" value="1"/>
</dbReference>
<organism evidence="2 3">
    <name type="scientific">Hymenobacter aranciens</name>
    <dbReference type="NCBI Taxonomy" id="3063996"/>
    <lineage>
        <taxon>Bacteria</taxon>
        <taxon>Pseudomonadati</taxon>
        <taxon>Bacteroidota</taxon>
        <taxon>Cytophagia</taxon>
        <taxon>Cytophagales</taxon>
        <taxon>Hymenobacteraceae</taxon>
        <taxon>Hymenobacter</taxon>
    </lineage>
</organism>
<gene>
    <name evidence="2" type="ORF">Q5H93_00520</name>
</gene>
<dbReference type="PANTHER" id="PTHR43102:SF2">
    <property type="entry name" value="GAF DOMAIN-CONTAINING PROTEIN"/>
    <property type="match status" value="1"/>
</dbReference>
<comment type="caution">
    <text evidence="2">The sequence shown here is derived from an EMBL/GenBank/DDBJ whole genome shotgun (WGS) entry which is preliminary data.</text>
</comment>
<feature type="domain" description="GAF" evidence="1">
    <location>
        <begin position="33"/>
        <end position="160"/>
    </location>
</feature>
<evidence type="ECO:0000259" key="1">
    <source>
        <dbReference type="Pfam" id="PF01590"/>
    </source>
</evidence>
<dbReference type="InterPro" id="IPR029016">
    <property type="entry name" value="GAF-like_dom_sf"/>
</dbReference>
<dbReference type="Proteomes" id="UP001176429">
    <property type="component" value="Unassembled WGS sequence"/>
</dbReference>
<keyword evidence="3" id="KW-1185">Reference proteome</keyword>
<dbReference type="InterPro" id="IPR003018">
    <property type="entry name" value="GAF"/>
</dbReference>
<evidence type="ECO:0000313" key="2">
    <source>
        <dbReference type="EMBL" id="MDO7873198.1"/>
    </source>
</evidence>
<dbReference type="EMBL" id="JAUQSY010000001">
    <property type="protein sequence ID" value="MDO7873198.1"/>
    <property type="molecule type" value="Genomic_DNA"/>
</dbReference>
<name>A0ABT9B4W9_9BACT</name>
<dbReference type="Pfam" id="PF01590">
    <property type="entry name" value="GAF"/>
    <property type="match status" value="1"/>
</dbReference>
<protein>
    <submittedName>
        <fullName evidence="2">GAF domain-containing protein</fullName>
    </submittedName>
</protein>
<accession>A0ABT9B4W9</accession>
<proteinExistence type="predicted"/>
<dbReference type="RefSeq" id="WP_305004513.1">
    <property type="nucleotide sequence ID" value="NZ_JAUQSY010000001.1"/>
</dbReference>
<sequence>MIPDSYAALIPTNDPQRLAALRAYNLLSGPNDPVFDELVRLTAVLFGVPIALISLVEEDHVAFRGNYGLDGITQVARQDSICSVAVLHEHTTVFENLHADPCLLTNQAAARQLNLGFYAGHPLHTAEGYNIGALCVIGHQARAMSAVERQRLAALADVVMQLFELRATLQQQPEAARAMWRAVYAHIETSLARIDTLRELGKWEVSPQTPEAHSYQQSIDDELWMITHALITQIKAAIAQLKPAAE</sequence>
<reference evidence="2" key="1">
    <citation type="submission" date="2023-07" db="EMBL/GenBank/DDBJ databases">
        <authorList>
            <person name="Kim M.K."/>
        </authorList>
    </citation>
    <scope>NUCLEOTIDE SEQUENCE</scope>
    <source>
        <strain evidence="2">ASUV-10-1</strain>
    </source>
</reference>
<evidence type="ECO:0000313" key="3">
    <source>
        <dbReference type="Proteomes" id="UP001176429"/>
    </source>
</evidence>
<dbReference type="PANTHER" id="PTHR43102">
    <property type="entry name" value="SLR1143 PROTEIN"/>
    <property type="match status" value="1"/>
</dbReference>